<sequence length="291" mass="31256">MPTISDRIRGGRFVSVELLPPRTPAGEEALAAAVQELAPLSPAFVAVTYGANGSDRGRTEALVEQLAGSEALPLPHLTCAAHRRDELVALVKRYRGVGVENLLALHGDPPLAATDELPEGELRYALDLVRLAREHGMSCVGVAVHPEGHPAAPSREADLAHQAAKLREADFALTQFVNRAEDYHRFVDEMARRGVTTPVVPGLRIISNVRQAERMAAMSGAPVPIDLLDRLQAVDGDTEAGRRVGVEHTVEVCRGLLDGGAPGLHFYTMNRAKSTLEVCAALGWTRRSQPA</sequence>
<dbReference type="RefSeq" id="WP_166283105.1">
    <property type="nucleotide sequence ID" value="NZ_JAANNP010000014.1"/>
</dbReference>
<dbReference type="InterPro" id="IPR003171">
    <property type="entry name" value="Mehydrof_redctse-like"/>
</dbReference>
<keyword evidence="10" id="KW-1185">Reference proteome</keyword>
<dbReference type="PANTHER" id="PTHR45754">
    <property type="entry name" value="METHYLENETETRAHYDROFOLATE REDUCTASE"/>
    <property type="match status" value="1"/>
</dbReference>
<name>A0ABX0GZ89_9ACTN</name>
<dbReference type="Proteomes" id="UP000800981">
    <property type="component" value="Unassembled WGS sequence"/>
</dbReference>
<keyword evidence="6 8" id="KW-0560">Oxidoreductase</keyword>
<dbReference type="InterPro" id="IPR029041">
    <property type="entry name" value="FAD-linked_oxidoreductase-like"/>
</dbReference>
<dbReference type="EMBL" id="JAANNP010000014">
    <property type="protein sequence ID" value="NHC15030.1"/>
    <property type="molecule type" value="Genomic_DNA"/>
</dbReference>
<keyword evidence="5 8" id="KW-0274">FAD</keyword>
<accession>A0ABX0GZ89</accession>
<reference evidence="9 10" key="1">
    <citation type="submission" date="2020-03" db="EMBL/GenBank/DDBJ databases">
        <title>Two novel Motilibacter sp.</title>
        <authorList>
            <person name="Liu S."/>
        </authorList>
    </citation>
    <scope>NUCLEOTIDE SEQUENCE [LARGE SCALE GENOMIC DNA]</scope>
    <source>
        <strain evidence="9 10">E257</strain>
    </source>
</reference>
<protein>
    <recommendedName>
        <fullName evidence="8">Methylenetetrahydrofolate reductase</fullName>
    </recommendedName>
</protein>
<evidence type="ECO:0000256" key="7">
    <source>
        <dbReference type="ARBA" id="ARBA00048628"/>
    </source>
</evidence>
<evidence type="ECO:0000313" key="10">
    <source>
        <dbReference type="Proteomes" id="UP000800981"/>
    </source>
</evidence>
<comment type="cofactor">
    <cofactor evidence="1 8">
        <name>FAD</name>
        <dbReference type="ChEBI" id="CHEBI:57692"/>
    </cofactor>
</comment>
<dbReference type="PANTHER" id="PTHR45754:SF3">
    <property type="entry name" value="METHYLENETETRAHYDROFOLATE REDUCTASE (NADPH)"/>
    <property type="match status" value="1"/>
</dbReference>
<comment type="pathway">
    <text evidence="2 8">One-carbon metabolism; tetrahydrofolate interconversion.</text>
</comment>
<evidence type="ECO:0000256" key="3">
    <source>
        <dbReference type="ARBA" id="ARBA00006743"/>
    </source>
</evidence>
<keyword evidence="4 8" id="KW-0285">Flavoprotein</keyword>
<comment type="caution">
    <text evidence="9">The sequence shown here is derived from an EMBL/GenBank/DDBJ whole genome shotgun (WGS) entry which is preliminary data.</text>
</comment>
<evidence type="ECO:0000256" key="8">
    <source>
        <dbReference type="RuleBase" id="RU003862"/>
    </source>
</evidence>
<dbReference type="CDD" id="cd00537">
    <property type="entry name" value="MTHFR"/>
    <property type="match status" value="1"/>
</dbReference>
<dbReference type="SUPFAM" id="SSF51730">
    <property type="entry name" value="FAD-linked oxidoreductase"/>
    <property type="match status" value="1"/>
</dbReference>
<dbReference type="Gene3D" id="3.20.20.220">
    <property type="match status" value="1"/>
</dbReference>
<evidence type="ECO:0000256" key="1">
    <source>
        <dbReference type="ARBA" id="ARBA00001974"/>
    </source>
</evidence>
<evidence type="ECO:0000256" key="5">
    <source>
        <dbReference type="ARBA" id="ARBA00022827"/>
    </source>
</evidence>
<evidence type="ECO:0000256" key="2">
    <source>
        <dbReference type="ARBA" id="ARBA00004777"/>
    </source>
</evidence>
<comment type="catalytic activity">
    <reaction evidence="7">
        <text>(6S)-5-methyl-5,6,7,8-tetrahydrofolate + NAD(+) = (6R)-5,10-methylene-5,6,7,8-tetrahydrofolate + NADH + H(+)</text>
        <dbReference type="Rhea" id="RHEA:19821"/>
        <dbReference type="ChEBI" id="CHEBI:15378"/>
        <dbReference type="ChEBI" id="CHEBI:15636"/>
        <dbReference type="ChEBI" id="CHEBI:18608"/>
        <dbReference type="ChEBI" id="CHEBI:57540"/>
        <dbReference type="ChEBI" id="CHEBI:57945"/>
        <dbReference type="EC" id="1.5.1.54"/>
    </reaction>
    <physiologicalReaction direction="right-to-left" evidence="7">
        <dbReference type="Rhea" id="RHEA:19823"/>
    </physiologicalReaction>
</comment>
<evidence type="ECO:0000313" key="9">
    <source>
        <dbReference type="EMBL" id="NHC15030.1"/>
    </source>
</evidence>
<comment type="similarity">
    <text evidence="3 8">Belongs to the methylenetetrahydrofolate reductase family.</text>
</comment>
<evidence type="ECO:0000256" key="4">
    <source>
        <dbReference type="ARBA" id="ARBA00022630"/>
    </source>
</evidence>
<dbReference type="Pfam" id="PF02219">
    <property type="entry name" value="MTHFR"/>
    <property type="match status" value="1"/>
</dbReference>
<proteinExistence type="inferred from homology"/>
<gene>
    <name evidence="9" type="ORF">G9H71_14670</name>
</gene>
<organism evidence="9 10">
    <name type="scientific">Motilibacter deserti</name>
    <dbReference type="NCBI Taxonomy" id="2714956"/>
    <lineage>
        <taxon>Bacteria</taxon>
        <taxon>Bacillati</taxon>
        <taxon>Actinomycetota</taxon>
        <taxon>Actinomycetes</taxon>
        <taxon>Motilibacterales</taxon>
        <taxon>Motilibacteraceae</taxon>
        <taxon>Motilibacter</taxon>
    </lineage>
</organism>
<evidence type="ECO:0000256" key="6">
    <source>
        <dbReference type="ARBA" id="ARBA00023002"/>
    </source>
</evidence>